<evidence type="ECO:0000259" key="2">
    <source>
        <dbReference type="PROSITE" id="PS51048"/>
    </source>
</evidence>
<organism evidence="3 4">
    <name type="scientific">Fukomys damarensis</name>
    <name type="common">Damaraland mole rat</name>
    <name type="synonym">Cryptomys damarensis</name>
    <dbReference type="NCBI Taxonomy" id="885580"/>
    <lineage>
        <taxon>Eukaryota</taxon>
        <taxon>Metazoa</taxon>
        <taxon>Chordata</taxon>
        <taxon>Craniata</taxon>
        <taxon>Vertebrata</taxon>
        <taxon>Euteleostomi</taxon>
        <taxon>Mammalia</taxon>
        <taxon>Eutheria</taxon>
        <taxon>Euarchontoglires</taxon>
        <taxon>Glires</taxon>
        <taxon>Rodentia</taxon>
        <taxon>Hystricomorpha</taxon>
        <taxon>Bathyergidae</taxon>
        <taxon>Fukomys</taxon>
    </lineage>
</organism>
<dbReference type="Pfam" id="PF05002">
    <property type="entry name" value="SGS"/>
    <property type="match status" value="1"/>
</dbReference>
<dbReference type="AlphaFoldDB" id="A0A091D1C2"/>
<reference evidence="3 4" key="1">
    <citation type="submission" date="2013-11" db="EMBL/GenBank/DDBJ databases">
        <title>The Damaraland mole rat (Fukomys damarensis) genome and evolution of African mole rats.</title>
        <authorList>
            <person name="Gladyshev V.N."/>
            <person name="Fang X."/>
        </authorList>
    </citation>
    <scope>NUCLEOTIDE SEQUENCE [LARGE SCALE GENOMIC DNA]</scope>
    <source>
        <tissue evidence="3">Liver</tissue>
    </source>
</reference>
<gene>
    <name evidence="3" type="ORF">H920_14423</name>
</gene>
<accession>A0A091D1C2</accession>
<feature type="compositionally biased region" description="Basic and acidic residues" evidence="1">
    <location>
        <begin position="197"/>
        <end position="208"/>
    </location>
</feature>
<evidence type="ECO:0000256" key="1">
    <source>
        <dbReference type="SAM" id="MobiDB-lite"/>
    </source>
</evidence>
<feature type="domain" description="SGS" evidence="2">
    <location>
        <begin position="24"/>
        <end position="115"/>
    </location>
</feature>
<feature type="region of interest" description="Disordered" evidence="1">
    <location>
        <begin position="186"/>
        <end position="208"/>
    </location>
</feature>
<feature type="region of interest" description="Disordered" evidence="1">
    <location>
        <begin position="128"/>
        <end position="147"/>
    </location>
</feature>
<proteinExistence type="predicted"/>
<protein>
    <submittedName>
        <fullName evidence="3">Suppressor of G2 allele of SKP1 like protein</fullName>
    </submittedName>
</protein>
<keyword evidence="4" id="KW-1185">Reference proteome</keyword>
<dbReference type="EMBL" id="KN123629">
    <property type="protein sequence ID" value="KFO24293.1"/>
    <property type="molecule type" value="Genomic_DNA"/>
</dbReference>
<dbReference type="GO" id="GO:0051087">
    <property type="term" value="F:protein-folding chaperone binding"/>
    <property type="evidence" value="ECO:0007669"/>
    <property type="project" value="InterPro"/>
</dbReference>
<evidence type="ECO:0000313" key="3">
    <source>
        <dbReference type="EMBL" id="KFO24293.1"/>
    </source>
</evidence>
<dbReference type="InterPro" id="IPR044563">
    <property type="entry name" value="Sgt1-like"/>
</dbReference>
<evidence type="ECO:0000313" key="4">
    <source>
        <dbReference type="Proteomes" id="UP000028990"/>
    </source>
</evidence>
<dbReference type="InterPro" id="IPR007699">
    <property type="entry name" value="SGS_dom"/>
</dbReference>
<sequence>MNRGYAALNEVSDKPARSKLIKNLYPSSSRYTRNWDKLVGEIKEEEKNEELEGDTALNKLFQQIYSDDSDEVKRAINKSLMESGGTVLNTNWSDVDEFMPHLQEITCARYKNEEKLVEMRYYVKEPHSLGNNRPSNHRETVEPCSLGKDVSDPILSRTLRKYSLILMGLMTGPVASRLPFCEQTSKCQENASMGDDSSVKSTKEANRL</sequence>
<name>A0A091D1C2_FUKDA</name>
<dbReference type="PROSITE" id="PS51048">
    <property type="entry name" value="SGS"/>
    <property type="match status" value="1"/>
</dbReference>
<dbReference type="PANTHER" id="PTHR45862">
    <property type="entry name" value="PROTEIN SGT1 HOMOLOG"/>
    <property type="match status" value="1"/>
</dbReference>
<dbReference type="Proteomes" id="UP000028990">
    <property type="component" value="Unassembled WGS sequence"/>
</dbReference>